<dbReference type="EMBL" id="QGTL01000013">
    <property type="protein sequence ID" value="PWV70462.1"/>
    <property type="molecule type" value="Genomic_DNA"/>
</dbReference>
<feature type="compositionally biased region" description="Low complexity" evidence="1">
    <location>
        <begin position="186"/>
        <end position="197"/>
    </location>
</feature>
<dbReference type="InterPro" id="IPR038765">
    <property type="entry name" value="Papain-like_cys_pep_sf"/>
</dbReference>
<name>A0A317N629_9NOCA</name>
<evidence type="ECO:0008006" key="4">
    <source>
        <dbReference type="Google" id="ProtNLM"/>
    </source>
</evidence>
<comment type="caution">
    <text evidence="2">The sequence shown here is derived from an EMBL/GenBank/DDBJ whole genome shotgun (WGS) entry which is preliminary data.</text>
</comment>
<protein>
    <recommendedName>
        <fullName evidence="4">NlpC/P60 family protein</fullName>
    </recommendedName>
</protein>
<feature type="region of interest" description="Disordered" evidence="1">
    <location>
        <begin position="56"/>
        <end position="96"/>
    </location>
</feature>
<dbReference type="SUPFAM" id="SSF54001">
    <property type="entry name" value="Cysteine proteinases"/>
    <property type="match status" value="1"/>
</dbReference>
<sequence length="293" mass="29846">MIRNLVTTAVTWRLVLLGATVGLTLVTIAFVASLSSFTSSVAADLRYQCDSAVGPDPSADAAPAPTPPVSKRASPRTAPPSSATTNPYAELTIDSDDPVTGWERECLSAMKTAPYQDSPDTSVNAGPAVECARHLALLLVSAGSMHEDDTGPRSDMAATIRSLVFDASMAAETGECRAAQLSPATGGSLEESSSQAGAGSGHSCPPFAASGSPVLLPSTVAAQARCGQRVAPAALSAGDLVFWNYHQGAPRLAAIAVGGNDIIVAGQGSTGHRRTHLPTESDVRIKRVLGGAA</sequence>
<evidence type="ECO:0000313" key="2">
    <source>
        <dbReference type="EMBL" id="PWV70462.1"/>
    </source>
</evidence>
<dbReference type="RefSeq" id="WP_146229454.1">
    <property type="nucleotide sequence ID" value="NZ_QGTL01000013.1"/>
</dbReference>
<gene>
    <name evidence="2" type="ORF">DFR69_113176</name>
</gene>
<proteinExistence type="predicted"/>
<reference evidence="2 3" key="1">
    <citation type="submission" date="2018-05" db="EMBL/GenBank/DDBJ databases">
        <title>Genomic Encyclopedia of Type Strains, Phase IV (KMG-IV): sequencing the most valuable type-strain genomes for metagenomic binning, comparative biology and taxonomic classification.</title>
        <authorList>
            <person name="Goeker M."/>
        </authorList>
    </citation>
    <scope>NUCLEOTIDE SEQUENCE [LARGE SCALE GENOMIC DNA]</scope>
    <source>
        <strain evidence="2 3">DSM 44717</strain>
    </source>
</reference>
<evidence type="ECO:0000256" key="1">
    <source>
        <dbReference type="SAM" id="MobiDB-lite"/>
    </source>
</evidence>
<dbReference type="Gene3D" id="3.90.1720.10">
    <property type="entry name" value="endopeptidase domain like (from Nostoc punctiforme)"/>
    <property type="match status" value="1"/>
</dbReference>
<organism evidence="2 3">
    <name type="scientific">Nocardia neocaledoniensis</name>
    <dbReference type="NCBI Taxonomy" id="236511"/>
    <lineage>
        <taxon>Bacteria</taxon>
        <taxon>Bacillati</taxon>
        <taxon>Actinomycetota</taxon>
        <taxon>Actinomycetes</taxon>
        <taxon>Mycobacteriales</taxon>
        <taxon>Nocardiaceae</taxon>
        <taxon>Nocardia</taxon>
    </lineage>
</organism>
<evidence type="ECO:0000313" key="3">
    <source>
        <dbReference type="Proteomes" id="UP000246410"/>
    </source>
</evidence>
<keyword evidence="3" id="KW-1185">Reference proteome</keyword>
<feature type="region of interest" description="Disordered" evidence="1">
    <location>
        <begin position="179"/>
        <end position="204"/>
    </location>
</feature>
<dbReference type="Proteomes" id="UP000246410">
    <property type="component" value="Unassembled WGS sequence"/>
</dbReference>
<accession>A0A317N629</accession>
<dbReference type="AlphaFoldDB" id="A0A317N629"/>